<name>A0A1I2EAN0_9ACTN</name>
<dbReference type="Pfam" id="PF00441">
    <property type="entry name" value="Acyl-CoA_dh_1"/>
    <property type="match status" value="1"/>
</dbReference>
<keyword evidence="4 5" id="KW-0274">FAD</keyword>
<evidence type="ECO:0000259" key="6">
    <source>
        <dbReference type="Pfam" id="PF00441"/>
    </source>
</evidence>
<evidence type="ECO:0000259" key="7">
    <source>
        <dbReference type="Pfam" id="PF02770"/>
    </source>
</evidence>
<reference evidence="8 9" key="1">
    <citation type="submission" date="2016-10" db="EMBL/GenBank/DDBJ databases">
        <authorList>
            <person name="de Groot N.N."/>
        </authorList>
    </citation>
    <scope>NUCLEOTIDE SEQUENCE [LARGE SCALE GENOMIC DNA]</scope>
    <source>
        <strain evidence="8 9">CGMCC 4.3510</strain>
    </source>
</reference>
<dbReference type="InterPro" id="IPR009100">
    <property type="entry name" value="AcylCoA_DH/oxidase_NM_dom_sf"/>
</dbReference>
<dbReference type="PANTHER" id="PTHR43884">
    <property type="entry name" value="ACYL-COA DEHYDROGENASE"/>
    <property type="match status" value="1"/>
</dbReference>
<protein>
    <submittedName>
        <fullName evidence="8">Acyl-CoA dehydrogenase</fullName>
    </submittedName>
</protein>
<dbReference type="AlphaFoldDB" id="A0A1I2EAN0"/>
<dbReference type="Proteomes" id="UP000199323">
    <property type="component" value="Unassembled WGS sequence"/>
</dbReference>
<dbReference type="RefSeq" id="WP_093713509.1">
    <property type="nucleotide sequence ID" value="NZ_FONG01000006.1"/>
</dbReference>
<accession>A0A1I2EAN0</accession>
<dbReference type="InterPro" id="IPR009075">
    <property type="entry name" value="AcylCo_DH/oxidase_C"/>
</dbReference>
<dbReference type="InterPro" id="IPR037069">
    <property type="entry name" value="AcylCoA_DH/ox_N_sf"/>
</dbReference>
<keyword evidence="5" id="KW-0560">Oxidoreductase</keyword>
<evidence type="ECO:0000313" key="9">
    <source>
        <dbReference type="Proteomes" id="UP000199323"/>
    </source>
</evidence>
<evidence type="ECO:0000256" key="3">
    <source>
        <dbReference type="ARBA" id="ARBA00022630"/>
    </source>
</evidence>
<dbReference type="GO" id="GO:0050660">
    <property type="term" value="F:flavin adenine dinucleotide binding"/>
    <property type="evidence" value="ECO:0007669"/>
    <property type="project" value="InterPro"/>
</dbReference>
<dbReference type="OrthoDB" id="3458133at2"/>
<dbReference type="CDD" id="cd00567">
    <property type="entry name" value="ACAD"/>
    <property type="match status" value="1"/>
</dbReference>
<dbReference type="Pfam" id="PF02770">
    <property type="entry name" value="Acyl-CoA_dh_M"/>
    <property type="match status" value="1"/>
</dbReference>
<feature type="domain" description="Acyl-CoA oxidase/dehydrogenase middle" evidence="7">
    <location>
        <begin position="127"/>
        <end position="221"/>
    </location>
</feature>
<keyword evidence="3 5" id="KW-0285">Flavoprotein</keyword>
<dbReference type="InterPro" id="IPR006091">
    <property type="entry name" value="Acyl-CoA_Oxase/DH_mid-dom"/>
</dbReference>
<feature type="domain" description="Acyl-CoA dehydrogenase/oxidase C-terminal" evidence="6">
    <location>
        <begin position="282"/>
        <end position="368"/>
    </location>
</feature>
<dbReference type="EMBL" id="FONG01000006">
    <property type="protein sequence ID" value="SFE89992.1"/>
    <property type="molecule type" value="Genomic_DNA"/>
</dbReference>
<organism evidence="8 9">
    <name type="scientific">Actinacidiphila alni</name>
    <dbReference type="NCBI Taxonomy" id="380248"/>
    <lineage>
        <taxon>Bacteria</taxon>
        <taxon>Bacillati</taxon>
        <taxon>Actinomycetota</taxon>
        <taxon>Actinomycetes</taxon>
        <taxon>Kitasatosporales</taxon>
        <taxon>Streptomycetaceae</taxon>
        <taxon>Actinacidiphila</taxon>
    </lineage>
</organism>
<dbReference type="Gene3D" id="1.10.540.10">
    <property type="entry name" value="Acyl-CoA dehydrogenase/oxidase, N-terminal domain"/>
    <property type="match status" value="1"/>
</dbReference>
<dbReference type="Gene3D" id="1.20.140.10">
    <property type="entry name" value="Butyryl-CoA Dehydrogenase, subunit A, domain 3"/>
    <property type="match status" value="1"/>
</dbReference>
<dbReference type="SUPFAM" id="SSF56645">
    <property type="entry name" value="Acyl-CoA dehydrogenase NM domain-like"/>
    <property type="match status" value="1"/>
</dbReference>
<dbReference type="GO" id="GO:0003995">
    <property type="term" value="F:acyl-CoA dehydrogenase activity"/>
    <property type="evidence" value="ECO:0007669"/>
    <property type="project" value="TreeGrafter"/>
</dbReference>
<evidence type="ECO:0000256" key="5">
    <source>
        <dbReference type="RuleBase" id="RU362125"/>
    </source>
</evidence>
<dbReference type="SUPFAM" id="SSF47203">
    <property type="entry name" value="Acyl-CoA dehydrogenase C-terminal domain-like"/>
    <property type="match status" value="1"/>
</dbReference>
<comment type="similarity">
    <text evidence="2 5">Belongs to the acyl-CoA dehydrogenase family.</text>
</comment>
<keyword evidence="9" id="KW-1185">Reference proteome</keyword>
<gene>
    <name evidence="8" type="ORF">SAMN05216251_106119</name>
</gene>
<dbReference type="PANTHER" id="PTHR43884:SF12">
    <property type="entry name" value="ISOVALERYL-COA DEHYDROGENASE, MITOCHONDRIAL-RELATED"/>
    <property type="match status" value="1"/>
</dbReference>
<dbReference type="Gene3D" id="2.40.110.10">
    <property type="entry name" value="Butyryl-CoA Dehydrogenase, subunit A, domain 2"/>
    <property type="match status" value="1"/>
</dbReference>
<dbReference type="InterPro" id="IPR046373">
    <property type="entry name" value="Acyl-CoA_Oxase/DH_mid-dom_sf"/>
</dbReference>
<comment type="cofactor">
    <cofactor evidence="1 5">
        <name>FAD</name>
        <dbReference type="ChEBI" id="CHEBI:57692"/>
    </cofactor>
</comment>
<proteinExistence type="inferred from homology"/>
<evidence type="ECO:0000256" key="2">
    <source>
        <dbReference type="ARBA" id="ARBA00009347"/>
    </source>
</evidence>
<evidence type="ECO:0000256" key="4">
    <source>
        <dbReference type="ARBA" id="ARBA00022827"/>
    </source>
</evidence>
<sequence>MIPLDTPLRELREQCREAGAELRAHALAVDADPAGTAHLDLPILALVRSASTPKDFRTDSAVDDGGYSDSCLSRVVAGVELARGDAGVLCANTGPSLAGVAVDTLGSPEQRELFYETIADGRAWTFFGMTEPAHGSDATAMESRLDAAGDPADGYLLSGTKRYVGNASRGAIGVVFARTGRTPLSIRGALIRQPAPGFHGEPLDMIGLRGARICRLAMDEVPVPREMLLGAHLPASRRGLWGISRTFNAMRLQIAALALGTALGTRDYVVEQRPNWSGHEVMSARLDAATALLYESAAAVDLQPDAVRPPSTAKLHITDLAVRTSRWAARALGPGALLEHPLLEKWSRDVLAFEFMDGTSNIQRLHITHDLSSRKVRT</sequence>
<dbReference type="InterPro" id="IPR036250">
    <property type="entry name" value="AcylCo_DH-like_C"/>
</dbReference>
<dbReference type="STRING" id="380248.SAMN05216251_106119"/>
<evidence type="ECO:0000256" key="1">
    <source>
        <dbReference type="ARBA" id="ARBA00001974"/>
    </source>
</evidence>
<evidence type="ECO:0000313" key="8">
    <source>
        <dbReference type="EMBL" id="SFE89992.1"/>
    </source>
</evidence>